<gene>
    <name evidence="5" type="ORF">GCM10007874_45060</name>
</gene>
<comment type="pathway">
    <text evidence="2">Carbohydrate acid metabolism; D-glucarate degradation; 2,5-dioxopentanoate from D-glucarate: step 1/2.</text>
</comment>
<dbReference type="SUPFAM" id="SSF51604">
    <property type="entry name" value="Enolase C-terminal domain-like"/>
    <property type="match status" value="1"/>
</dbReference>
<comment type="catalytic activity">
    <reaction evidence="1">
        <text>D-glucarate = 5-dehydro-4-deoxy-D-glucarate + H2O</text>
        <dbReference type="Rhea" id="RHEA:14573"/>
        <dbReference type="ChEBI" id="CHEBI:15377"/>
        <dbReference type="ChEBI" id="CHEBI:30612"/>
        <dbReference type="ChEBI" id="CHEBI:42819"/>
        <dbReference type="EC" id="4.2.1.40"/>
    </reaction>
</comment>
<dbReference type="Gene3D" id="3.30.390.10">
    <property type="entry name" value="Enolase-like, N-terminal domain"/>
    <property type="match status" value="1"/>
</dbReference>
<evidence type="ECO:0000256" key="3">
    <source>
        <dbReference type="ARBA" id="ARBA00011973"/>
    </source>
</evidence>
<dbReference type="Pfam" id="PF13378">
    <property type="entry name" value="MR_MLE_C"/>
    <property type="match status" value="1"/>
</dbReference>
<dbReference type="EC" id="4.2.1.40" evidence="3"/>
<evidence type="ECO:0000313" key="5">
    <source>
        <dbReference type="EMBL" id="GLS21489.1"/>
    </source>
</evidence>
<proteinExistence type="predicted"/>
<dbReference type="PANTHER" id="PTHR48080:SF4">
    <property type="entry name" value="GLUCARATE DEHYDRATASE"/>
    <property type="match status" value="1"/>
</dbReference>
<organism evidence="5 6">
    <name type="scientific">Labrys miyagiensis</name>
    <dbReference type="NCBI Taxonomy" id="346912"/>
    <lineage>
        <taxon>Bacteria</taxon>
        <taxon>Pseudomonadati</taxon>
        <taxon>Pseudomonadota</taxon>
        <taxon>Alphaproteobacteria</taxon>
        <taxon>Hyphomicrobiales</taxon>
        <taxon>Xanthobacteraceae</taxon>
        <taxon>Labrys</taxon>
    </lineage>
</organism>
<keyword evidence="6" id="KW-1185">Reference proteome</keyword>
<dbReference type="InterPro" id="IPR013341">
    <property type="entry name" value="Mandelate_racemase_N_dom"/>
</dbReference>
<feature type="domain" description="Mandelate racemase/muconate lactonizing enzyme C-terminal" evidence="4">
    <location>
        <begin position="151"/>
        <end position="247"/>
    </location>
</feature>
<dbReference type="RefSeq" id="WP_284314526.1">
    <property type="nucleotide sequence ID" value="NZ_BSPC01000050.1"/>
</dbReference>
<comment type="caution">
    <text evidence="5">The sequence shown here is derived from an EMBL/GenBank/DDBJ whole genome shotgun (WGS) entry which is preliminary data.</text>
</comment>
<dbReference type="InterPro" id="IPR036849">
    <property type="entry name" value="Enolase-like_C_sf"/>
</dbReference>
<dbReference type="InterPro" id="IPR018110">
    <property type="entry name" value="Mandel_Rmase/mucon_lact_enz_CS"/>
</dbReference>
<dbReference type="PANTHER" id="PTHR48080">
    <property type="entry name" value="D-GALACTONATE DEHYDRATASE-RELATED"/>
    <property type="match status" value="1"/>
</dbReference>
<evidence type="ECO:0000313" key="6">
    <source>
        <dbReference type="Proteomes" id="UP001156882"/>
    </source>
</evidence>
<protein>
    <recommendedName>
        <fullName evidence="3">glucarate dehydratase</fullName>
        <ecNumber evidence="3">4.2.1.40</ecNumber>
    </recommendedName>
</protein>
<name>A0ABQ6CMX9_9HYPH</name>
<dbReference type="EMBL" id="BSPC01000050">
    <property type="protein sequence ID" value="GLS21489.1"/>
    <property type="molecule type" value="Genomic_DNA"/>
</dbReference>
<evidence type="ECO:0000256" key="1">
    <source>
        <dbReference type="ARBA" id="ARBA00001426"/>
    </source>
</evidence>
<reference evidence="6" key="1">
    <citation type="journal article" date="2019" name="Int. J. Syst. Evol. Microbiol.">
        <title>The Global Catalogue of Microorganisms (GCM) 10K type strain sequencing project: providing services to taxonomists for standard genome sequencing and annotation.</title>
        <authorList>
            <consortium name="The Broad Institute Genomics Platform"/>
            <consortium name="The Broad Institute Genome Sequencing Center for Infectious Disease"/>
            <person name="Wu L."/>
            <person name="Ma J."/>
        </authorList>
    </citation>
    <scope>NUCLEOTIDE SEQUENCE [LARGE SCALE GENOMIC DNA]</scope>
    <source>
        <strain evidence="6">NBRC 101365</strain>
    </source>
</reference>
<dbReference type="InterPro" id="IPR034593">
    <property type="entry name" value="DgoD-like"/>
</dbReference>
<evidence type="ECO:0000256" key="2">
    <source>
        <dbReference type="ARBA" id="ARBA00005183"/>
    </source>
</evidence>
<dbReference type="InterPro" id="IPR013342">
    <property type="entry name" value="Mandelate_racemase_C"/>
</dbReference>
<dbReference type="SMART" id="SM00922">
    <property type="entry name" value="MR_MLE"/>
    <property type="match status" value="1"/>
</dbReference>
<dbReference type="InterPro" id="IPR029017">
    <property type="entry name" value="Enolase-like_N"/>
</dbReference>
<accession>A0ABQ6CMX9</accession>
<dbReference type="Proteomes" id="UP001156882">
    <property type="component" value="Unassembled WGS sequence"/>
</dbReference>
<dbReference type="PROSITE" id="PS00908">
    <property type="entry name" value="MR_MLE_1"/>
    <property type="match status" value="1"/>
</dbReference>
<dbReference type="CDD" id="cd03316">
    <property type="entry name" value="MR_like"/>
    <property type="match status" value="1"/>
</dbReference>
<dbReference type="SUPFAM" id="SSF54826">
    <property type="entry name" value="Enolase N-terminal domain-like"/>
    <property type="match status" value="1"/>
</dbReference>
<dbReference type="Pfam" id="PF02746">
    <property type="entry name" value="MR_MLE_N"/>
    <property type="match status" value="1"/>
</dbReference>
<evidence type="ECO:0000259" key="4">
    <source>
        <dbReference type="SMART" id="SM00922"/>
    </source>
</evidence>
<dbReference type="Gene3D" id="3.20.20.120">
    <property type="entry name" value="Enolase-like C-terminal domain"/>
    <property type="match status" value="1"/>
</dbReference>
<dbReference type="InterPro" id="IPR029065">
    <property type="entry name" value="Enolase_C-like"/>
</dbReference>
<sequence length="394" mass="43287">MKITAIRATPINLPIEAPYWWSFGWLPGSSRCVVEVETDEGITGLGEAASWQACAIIEQRLAPLLIGHNAHDIAGAELVCLPSWRGVSSNTDFAAIRAFAAIETALWDIKGKATGLPLYDLLGGAVRKEIAFADYFGFRQKKNGKGGELTPEAVADYCVSLKESFGTTIFEGKLCTKDPEPSIEALRLMRRKLGPEAVIRIDSNMAYSLTEARRIAARIEELDIRNWEEPCVTFEEMAALRRHTAIPFSGHNVDFQKAVALGVPDAFVTDVNVHGGIGRTVRFIGACEAMGIDFWCYSANTGIGSAAYLHLCAAFSHIREPNQSLFRMQPHDVVEEGVFAPVNNMVAVPEGPGLGVTLSKDKLAFCHKLFVEEGPYTQHHDPEEPGRYKRLPLR</sequence>